<comment type="caution">
    <text evidence="1">The sequence shown here is derived from an EMBL/GenBank/DDBJ whole genome shotgun (WGS) entry which is preliminary data.</text>
</comment>
<dbReference type="EMBL" id="MU277266">
    <property type="protein sequence ID" value="KAI0056344.1"/>
    <property type="molecule type" value="Genomic_DNA"/>
</dbReference>
<evidence type="ECO:0000313" key="1">
    <source>
        <dbReference type="EMBL" id="KAI0056344.1"/>
    </source>
</evidence>
<evidence type="ECO:0000313" key="2">
    <source>
        <dbReference type="Proteomes" id="UP000814140"/>
    </source>
</evidence>
<keyword evidence="2" id="KW-1185">Reference proteome</keyword>
<protein>
    <submittedName>
        <fullName evidence="1">Mss4-like protein</fullName>
    </submittedName>
</protein>
<dbReference type="Proteomes" id="UP000814140">
    <property type="component" value="Unassembled WGS sequence"/>
</dbReference>
<organism evidence="1 2">
    <name type="scientific">Artomyces pyxidatus</name>
    <dbReference type="NCBI Taxonomy" id="48021"/>
    <lineage>
        <taxon>Eukaryota</taxon>
        <taxon>Fungi</taxon>
        <taxon>Dikarya</taxon>
        <taxon>Basidiomycota</taxon>
        <taxon>Agaricomycotina</taxon>
        <taxon>Agaricomycetes</taxon>
        <taxon>Russulales</taxon>
        <taxon>Auriscalpiaceae</taxon>
        <taxon>Artomyces</taxon>
    </lineage>
</organism>
<reference evidence="1" key="2">
    <citation type="journal article" date="2022" name="New Phytol.">
        <title>Evolutionary transition to the ectomycorrhizal habit in the genomes of a hyperdiverse lineage of mushroom-forming fungi.</title>
        <authorList>
            <person name="Looney B."/>
            <person name="Miyauchi S."/>
            <person name="Morin E."/>
            <person name="Drula E."/>
            <person name="Courty P.E."/>
            <person name="Kohler A."/>
            <person name="Kuo A."/>
            <person name="LaButti K."/>
            <person name="Pangilinan J."/>
            <person name="Lipzen A."/>
            <person name="Riley R."/>
            <person name="Andreopoulos W."/>
            <person name="He G."/>
            <person name="Johnson J."/>
            <person name="Nolan M."/>
            <person name="Tritt A."/>
            <person name="Barry K.W."/>
            <person name="Grigoriev I.V."/>
            <person name="Nagy L.G."/>
            <person name="Hibbett D."/>
            <person name="Henrissat B."/>
            <person name="Matheny P.B."/>
            <person name="Labbe J."/>
            <person name="Martin F.M."/>
        </authorList>
    </citation>
    <scope>NUCLEOTIDE SEQUENCE</scope>
    <source>
        <strain evidence="1">HHB10654</strain>
    </source>
</reference>
<proteinExistence type="predicted"/>
<gene>
    <name evidence="1" type="ORF">BV25DRAFT_1832339</name>
</gene>
<reference evidence="1" key="1">
    <citation type="submission" date="2021-03" db="EMBL/GenBank/DDBJ databases">
        <authorList>
            <consortium name="DOE Joint Genome Institute"/>
            <person name="Ahrendt S."/>
            <person name="Looney B.P."/>
            <person name="Miyauchi S."/>
            <person name="Morin E."/>
            <person name="Drula E."/>
            <person name="Courty P.E."/>
            <person name="Chicoki N."/>
            <person name="Fauchery L."/>
            <person name="Kohler A."/>
            <person name="Kuo A."/>
            <person name="Labutti K."/>
            <person name="Pangilinan J."/>
            <person name="Lipzen A."/>
            <person name="Riley R."/>
            <person name="Andreopoulos W."/>
            <person name="He G."/>
            <person name="Johnson J."/>
            <person name="Barry K.W."/>
            <person name="Grigoriev I.V."/>
            <person name="Nagy L."/>
            <person name="Hibbett D."/>
            <person name="Henrissat B."/>
            <person name="Matheny P.B."/>
            <person name="Labbe J."/>
            <person name="Martin F."/>
        </authorList>
    </citation>
    <scope>NUCLEOTIDE SEQUENCE</scope>
    <source>
        <strain evidence="1">HHB10654</strain>
    </source>
</reference>
<accession>A0ACB8SIM7</accession>
<sequence length="197" mass="21597">MRALYERAGFAWVGRSAVVHGSQAWYEMRWTPSLPEPHAVPPGVWEALQSQGVAGRRRAAGTLLLDFQNGLVDVAEKEGGGTPRNRYPLLCSNCGSLILSKGVGALTERESVQMEPPDHTHPKLAALRAPPAHIFWWLVTPSPMEFENIGFSKPVNTASEKPLKLLACAECDLGPVGWCEPGGTEFWVSCDRVSYRT</sequence>
<name>A0ACB8SIM7_9AGAM</name>